<name>A0A0A8WIK0_9CAUD</name>
<keyword evidence="2" id="KW-1185">Reference proteome</keyword>
<evidence type="ECO:0000313" key="1">
    <source>
        <dbReference type="EMBL" id="CEK40324.1"/>
    </source>
</evidence>
<evidence type="ECO:0000313" key="2">
    <source>
        <dbReference type="Proteomes" id="UP000030729"/>
    </source>
</evidence>
<sequence length="120" mass="13725">MFKKVEKKFSGSVNPNFMEDDLTFKNYLALYCCIKPVKIHGNKKVLASSTKACSALKIREHQKKARKKVKLINAKTGEIKEMAIDEAENFLNVKNLYAVIWRGRPTRTGWYVKDVGNEGD</sequence>
<dbReference type="RefSeq" id="YP_009208403.1">
    <property type="nucleotide sequence ID" value="NC_028905.1"/>
</dbReference>
<proteinExistence type="predicted"/>
<dbReference type="OrthoDB" id="15876at10239"/>
<accession>A0A0A8WIK0</accession>
<dbReference type="KEGG" id="vg:26646966"/>
<gene>
    <name evidence="1" type="ORF">PHICD111_20048</name>
</gene>
<protein>
    <submittedName>
        <fullName evidence="1">Uncharacterized protein</fullName>
    </submittedName>
</protein>
<dbReference type="EMBL" id="LN681535">
    <property type="protein sequence ID" value="CEK40324.1"/>
    <property type="molecule type" value="Genomic_DNA"/>
</dbReference>
<dbReference type="Proteomes" id="UP000030729">
    <property type="component" value="Genome"/>
</dbReference>
<reference evidence="1 2" key="1">
    <citation type="submission" date="2014-12" db="EMBL/GenBank/DDBJ databases">
        <title>Whole Genome Sequence and Molecular Characterization of Siphoviridae / Myoviridae Phage Infecting Clostridium difficile.</title>
        <authorList>
            <person name="Monot M."/>
        </authorList>
    </citation>
    <scope>NUCLEOTIDE SEQUENCE [LARGE SCALE GENOMIC DNA]</scope>
</reference>
<dbReference type="GeneID" id="26646966"/>
<organism evidence="1 2">
    <name type="scientific">Clostridium phage phiCD111</name>
    <dbReference type="NCBI Taxonomy" id="1582150"/>
    <lineage>
        <taxon>Viruses</taxon>
        <taxon>Duplodnaviria</taxon>
        <taxon>Heunggongvirae</taxon>
        <taxon>Uroviricota</taxon>
        <taxon>Caudoviricetes</taxon>
        <taxon>Leicestervirus</taxon>
        <taxon>Leicestervirus CD111</taxon>
    </lineage>
</organism>